<evidence type="ECO:0000313" key="2">
    <source>
        <dbReference type="Proteomes" id="UP000696485"/>
    </source>
</evidence>
<dbReference type="AlphaFoldDB" id="A0A9P5SJ76"/>
<sequence length="319" mass="37125">MTTAKVAELWSLFPLVTRWSFTELRGTGDFSMIVASPMNVLTSLELKVASGPIWSPELVHNLLCEAHHLVHFKSESRISLELLDLEGNLTSNGSYRVTGDPELSRSDPDLRNRNYVCLKDRPRRIWACRNLQTLDIVIGRNRGDSSSSNYTRLIFSYITKVCPYLEELSVRYAMMELKWMSRQLSPIMWIQKFTDAKMRAMLEREHVAQLAPFSSSERASVQDGYEMSAEDEDPDFMVGGVDMRNLGRMRDITEMMEERRSKKWTCWPVMEEIKLQDVDTFDDRMLERDDATRWVKKTMDVVSQRPLWLRFLGRLQAGF</sequence>
<reference evidence="1" key="1">
    <citation type="journal article" date="2020" name="Fungal Divers.">
        <title>Resolving the Mortierellaceae phylogeny through synthesis of multi-gene phylogenetics and phylogenomics.</title>
        <authorList>
            <person name="Vandepol N."/>
            <person name="Liber J."/>
            <person name="Desiro A."/>
            <person name="Na H."/>
            <person name="Kennedy M."/>
            <person name="Barry K."/>
            <person name="Grigoriev I.V."/>
            <person name="Miller A.N."/>
            <person name="O'Donnell K."/>
            <person name="Stajich J.E."/>
            <person name="Bonito G."/>
        </authorList>
    </citation>
    <scope>NUCLEOTIDE SEQUENCE</scope>
    <source>
        <strain evidence="1">NVP1</strain>
    </source>
</reference>
<accession>A0A9P5SJ76</accession>
<dbReference type="Proteomes" id="UP000696485">
    <property type="component" value="Unassembled WGS sequence"/>
</dbReference>
<name>A0A9P5SJ76_9FUNG</name>
<proteinExistence type="predicted"/>
<organism evidence="1 2">
    <name type="scientific">Podila minutissima</name>
    <dbReference type="NCBI Taxonomy" id="64525"/>
    <lineage>
        <taxon>Eukaryota</taxon>
        <taxon>Fungi</taxon>
        <taxon>Fungi incertae sedis</taxon>
        <taxon>Mucoromycota</taxon>
        <taxon>Mortierellomycotina</taxon>
        <taxon>Mortierellomycetes</taxon>
        <taxon>Mortierellales</taxon>
        <taxon>Mortierellaceae</taxon>
        <taxon>Podila</taxon>
    </lineage>
</organism>
<keyword evidence="2" id="KW-1185">Reference proteome</keyword>
<dbReference type="EMBL" id="JAAAUY010000370">
    <property type="protein sequence ID" value="KAF9330787.1"/>
    <property type="molecule type" value="Genomic_DNA"/>
</dbReference>
<protein>
    <submittedName>
        <fullName evidence="1">Uncharacterized protein</fullName>
    </submittedName>
</protein>
<gene>
    <name evidence="1" type="ORF">BG006_006297</name>
</gene>
<evidence type="ECO:0000313" key="1">
    <source>
        <dbReference type="EMBL" id="KAF9330787.1"/>
    </source>
</evidence>
<comment type="caution">
    <text evidence="1">The sequence shown here is derived from an EMBL/GenBank/DDBJ whole genome shotgun (WGS) entry which is preliminary data.</text>
</comment>